<accession>A0ABT6MV87</accession>
<protein>
    <recommendedName>
        <fullName evidence="1">DUF6630 domain-containing protein</fullName>
    </recommendedName>
</protein>
<name>A0ABT6MV87_9GAMM</name>
<evidence type="ECO:0000313" key="3">
    <source>
        <dbReference type="Proteomes" id="UP001160550"/>
    </source>
</evidence>
<keyword evidence="3" id="KW-1185">Reference proteome</keyword>
<feature type="domain" description="DUF6630" evidence="1">
    <location>
        <begin position="33"/>
        <end position="180"/>
    </location>
</feature>
<dbReference type="Pfam" id="PF20335">
    <property type="entry name" value="DUF6630"/>
    <property type="match status" value="1"/>
</dbReference>
<organism evidence="2 3">
    <name type="scientific">Luteimonas composti</name>
    <dbReference type="NCBI Taxonomy" id="398257"/>
    <lineage>
        <taxon>Bacteria</taxon>
        <taxon>Pseudomonadati</taxon>
        <taxon>Pseudomonadota</taxon>
        <taxon>Gammaproteobacteria</taxon>
        <taxon>Lysobacterales</taxon>
        <taxon>Lysobacteraceae</taxon>
        <taxon>Luteimonas</taxon>
    </lineage>
</organism>
<evidence type="ECO:0000259" key="1">
    <source>
        <dbReference type="Pfam" id="PF20335"/>
    </source>
</evidence>
<evidence type="ECO:0000313" key="2">
    <source>
        <dbReference type="EMBL" id="MDH7454374.1"/>
    </source>
</evidence>
<dbReference type="RefSeq" id="WP_280943589.1">
    <property type="nucleotide sequence ID" value="NZ_JARYGX010000027.1"/>
</dbReference>
<comment type="caution">
    <text evidence="2">The sequence shown here is derived from an EMBL/GenBank/DDBJ whole genome shotgun (WGS) entry which is preliminary data.</text>
</comment>
<gene>
    <name evidence="2" type="ORF">QF205_15035</name>
</gene>
<reference evidence="2" key="2">
    <citation type="submission" date="2023-04" db="EMBL/GenBank/DDBJ databases">
        <authorList>
            <person name="Sun J.-Q."/>
        </authorList>
    </citation>
    <scope>NUCLEOTIDE SEQUENCE</scope>
    <source>
        <strain evidence="2">CC-YY355</strain>
    </source>
</reference>
<dbReference type="InterPro" id="IPR046582">
    <property type="entry name" value="DUF6630"/>
</dbReference>
<dbReference type="Proteomes" id="UP001160550">
    <property type="component" value="Unassembled WGS sequence"/>
</dbReference>
<dbReference type="EMBL" id="JARYGX010000027">
    <property type="protein sequence ID" value="MDH7454374.1"/>
    <property type="molecule type" value="Genomic_DNA"/>
</dbReference>
<reference evidence="2" key="1">
    <citation type="journal article" date="2007" name="Int. J. Syst. Evol. Microbiol.">
        <title>Luteimonas composti sp. nov., a moderately thermophilic bacterium isolated from food waste.</title>
        <authorList>
            <person name="Young C.C."/>
            <person name="Kampfer P."/>
            <person name="Chen W.M."/>
            <person name="Yen W.S."/>
            <person name="Arun A.B."/>
            <person name="Lai W.A."/>
            <person name="Shen F.T."/>
            <person name="Rekha P.D."/>
            <person name="Lin K.Y."/>
            <person name="Chou J.H."/>
        </authorList>
    </citation>
    <scope>NUCLEOTIDE SEQUENCE</scope>
    <source>
        <strain evidence="2">CC-YY355</strain>
    </source>
</reference>
<proteinExistence type="predicted"/>
<sequence>MTPPDHEFDPDDNYRGDAERAEIDDEASTEVLVWQLLLIINPGDEDAALQQFTAFQEALGGGDVDDLDLPQLLREVTDWKSGFHIDESDTGALLECLVELAARFNVDIDWGVEDPTDDEFLTRVSATGLLETAQDQLRLEGYTLWTWDTGTDAHAGWMSLASDDEGVRIIAPALGFDARPVGM</sequence>